<evidence type="ECO:0000313" key="1">
    <source>
        <dbReference type="EMBL" id="GCL47038.1"/>
    </source>
</evidence>
<dbReference type="SUPFAM" id="SSF52833">
    <property type="entry name" value="Thioredoxin-like"/>
    <property type="match status" value="1"/>
</dbReference>
<proteinExistence type="predicted"/>
<comment type="caution">
    <text evidence="1">The sequence shown here is derived from an EMBL/GenBank/DDBJ whole genome shotgun (WGS) entry which is preliminary data.</text>
</comment>
<sequence>MERFFCANNSRELNEDIIGSASTHKIYILIECPTPWTEDAFNSKLVTEDLRNLVYEVKRENIGARFLVIYNNLYQQDNVTKVIIYKIQEELTNGYLKAEFNLQNIDNVATAIREFLSGNSQNIELKPNLARDILICTHGSHDKCCAKYGNPFYRKALALVSDLSLSNIRIWQASHFGGHRFAPTAIDFPEGRYYGALDEDSFRYILTKKGDINCFKNVYRGWSVLPTLVQLLERELILLHQWDWLNYKVEGKITQQNEDKSINTVELTFRKPDGTSGTYQADIEIDNNKILYTKGSCNSKKESRILKYSVKNITLMS</sequence>
<dbReference type="CDD" id="cd03062">
    <property type="entry name" value="TRX_Fd_Sucrase"/>
    <property type="match status" value="1"/>
</dbReference>
<dbReference type="Gene3D" id="3.40.30.10">
    <property type="entry name" value="Glutaredoxin"/>
    <property type="match status" value="1"/>
</dbReference>
<dbReference type="InterPro" id="IPR036249">
    <property type="entry name" value="Thioredoxin-like_sf"/>
</dbReference>
<gene>
    <name evidence="1" type="ORF">NIES3787_27380</name>
</gene>
<dbReference type="EMBL" id="BJCH01000031">
    <property type="protein sequence ID" value="GCL47038.1"/>
    <property type="molecule type" value="Genomic_DNA"/>
</dbReference>
<dbReference type="RefSeq" id="WP_159249916.1">
    <property type="nucleotide sequence ID" value="NZ_BJCH01000031.1"/>
</dbReference>
<name>A0A6H9FVC5_MICAE</name>
<organism evidence="1 2">
    <name type="scientific">Microcystis aeruginosa NIES-3787</name>
    <dbReference type="NCBI Taxonomy" id="2517782"/>
    <lineage>
        <taxon>Bacteria</taxon>
        <taxon>Bacillati</taxon>
        <taxon>Cyanobacteriota</taxon>
        <taxon>Cyanophyceae</taxon>
        <taxon>Oscillatoriophycideae</taxon>
        <taxon>Chroococcales</taxon>
        <taxon>Microcystaceae</taxon>
        <taxon>Microcystis</taxon>
    </lineage>
</organism>
<dbReference type="AlphaFoldDB" id="A0A6H9FVC5"/>
<reference evidence="1 2" key="1">
    <citation type="submission" date="2019-02" db="EMBL/GenBank/DDBJ databases">
        <title>Draft genome sequence of Arthrospira platensis NIES-3787.</title>
        <authorList>
            <person name="Yamaguchi H."/>
            <person name="Suzuki S."/>
            <person name="Kawachi M."/>
        </authorList>
    </citation>
    <scope>NUCLEOTIDE SEQUENCE [LARGE SCALE GENOMIC DNA]</scope>
    <source>
        <strain evidence="1 2">NIES-3787</strain>
    </source>
</reference>
<dbReference type="Proteomes" id="UP000438874">
    <property type="component" value="Unassembled WGS sequence"/>
</dbReference>
<accession>A0A6H9FVC5</accession>
<evidence type="ECO:0000313" key="2">
    <source>
        <dbReference type="Proteomes" id="UP000438874"/>
    </source>
</evidence>
<dbReference type="PIRSF" id="PIRSF035042">
    <property type="entry name" value="UCP035042_thirdx"/>
    <property type="match status" value="1"/>
</dbReference>
<protein>
    <submittedName>
        <fullName evidence="1">Sucraseferredoxin family protein</fullName>
    </submittedName>
</protein>
<dbReference type="InterPro" id="IPR009737">
    <property type="entry name" value="Aim32/Apd1-like"/>
</dbReference>
<dbReference type="InterPro" id="IPR010350">
    <property type="entry name" value="Aim32/Apd1-like_bac"/>
</dbReference>
<dbReference type="Pfam" id="PF06999">
    <property type="entry name" value="Suc_Fer-like"/>
    <property type="match status" value="1"/>
</dbReference>